<protein>
    <submittedName>
        <fullName evidence="2">Uncharacterized protein</fullName>
    </submittedName>
</protein>
<dbReference type="HOGENOM" id="CLU_847484_0_0_1"/>
<feature type="compositionally biased region" description="Polar residues" evidence="1">
    <location>
        <begin position="235"/>
        <end position="245"/>
    </location>
</feature>
<dbReference type="InParanoid" id="A0A067PD39"/>
<dbReference type="EMBL" id="KL197745">
    <property type="protein sequence ID" value="KDQ51760.1"/>
    <property type="molecule type" value="Genomic_DNA"/>
</dbReference>
<dbReference type="Proteomes" id="UP000027265">
    <property type="component" value="Unassembled WGS sequence"/>
</dbReference>
<evidence type="ECO:0000313" key="3">
    <source>
        <dbReference type="Proteomes" id="UP000027265"/>
    </source>
</evidence>
<keyword evidence="3" id="KW-1185">Reference proteome</keyword>
<reference evidence="3" key="1">
    <citation type="journal article" date="2014" name="Proc. Natl. Acad. Sci. U.S.A.">
        <title>Extensive sampling of basidiomycete genomes demonstrates inadequacy of the white-rot/brown-rot paradigm for wood decay fungi.</title>
        <authorList>
            <person name="Riley R."/>
            <person name="Salamov A.A."/>
            <person name="Brown D.W."/>
            <person name="Nagy L.G."/>
            <person name="Floudas D."/>
            <person name="Held B.W."/>
            <person name="Levasseur A."/>
            <person name="Lombard V."/>
            <person name="Morin E."/>
            <person name="Otillar R."/>
            <person name="Lindquist E.A."/>
            <person name="Sun H."/>
            <person name="LaButti K.M."/>
            <person name="Schmutz J."/>
            <person name="Jabbour D."/>
            <person name="Luo H."/>
            <person name="Baker S.E."/>
            <person name="Pisabarro A.G."/>
            <person name="Walton J.D."/>
            <person name="Blanchette R.A."/>
            <person name="Henrissat B."/>
            <person name="Martin F."/>
            <person name="Cullen D."/>
            <person name="Hibbett D.S."/>
            <person name="Grigoriev I.V."/>
        </authorList>
    </citation>
    <scope>NUCLEOTIDE SEQUENCE [LARGE SCALE GENOMIC DNA]</scope>
    <source>
        <strain evidence="3">MUCL 33604</strain>
    </source>
</reference>
<evidence type="ECO:0000313" key="2">
    <source>
        <dbReference type="EMBL" id="KDQ51760.1"/>
    </source>
</evidence>
<dbReference type="STRING" id="933084.A0A067PD39"/>
<evidence type="ECO:0000256" key="1">
    <source>
        <dbReference type="SAM" id="MobiDB-lite"/>
    </source>
</evidence>
<sequence>MNPCAHPPRDSSPHFRALPLNVGDVCLTFGSIKLPIVKLINGSRSTVTQITRRTQRDLEQDFTRNKLRPSIVGETRPKSAGLDWQPSVWYMATFGNDPLTSLPKLYQHFLMAVNLPAKVDHIHTTPEWQCASQQWVLALCYQPPKHFPLSERFTTKGNAEGTSSTEYRVDPDMMSLLEAFSESRSLQWHRLGRPKQAQFIAQFNRHVVNRTDELANSVGRPPNFQSHTRAVVTRSPDQSRCSPSSIRSKMSNLLREFPLPRFQQSRTDLNSLANVSRTSSSTTHTAAKPSTTRHRPTPVDVAAAKRPHACRSSHPSVADHNPYALLASLPPTPPSSPPILAC</sequence>
<proteinExistence type="predicted"/>
<feature type="region of interest" description="Disordered" evidence="1">
    <location>
        <begin position="272"/>
        <end position="316"/>
    </location>
</feature>
<gene>
    <name evidence="2" type="ORF">JAAARDRAFT_73416</name>
</gene>
<organism evidence="2 3">
    <name type="scientific">Jaapia argillacea MUCL 33604</name>
    <dbReference type="NCBI Taxonomy" id="933084"/>
    <lineage>
        <taxon>Eukaryota</taxon>
        <taxon>Fungi</taxon>
        <taxon>Dikarya</taxon>
        <taxon>Basidiomycota</taxon>
        <taxon>Agaricomycotina</taxon>
        <taxon>Agaricomycetes</taxon>
        <taxon>Agaricomycetidae</taxon>
        <taxon>Jaapiales</taxon>
        <taxon>Jaapiaceae</taxon>
        <taxon>Jaapia</taxon>
    </lineage>
</organism>
<dbReference type="OrthoDB" id="3327494at2759"/>
<dbReference type="AlphaFoldDB" id="A0A067PD39"/>
<name>A0A067PD39_9AGAM</name>
<accession>A0A067PD39</accession>
<feature type="compositionally biased region" description="Low complexity" evidence="1">
    <location>
        <begin position="276"/>
        <end position="290"/>
    </location>
</feature>
<feature type="region of interest" description="Disordered" evidence="1">
    <location>
        <begin position="215"/>
        <end position="245"/>
    </location>
</feature>